<organism evidence="2 3">
    <name type="scientific">Candidatus Fusicatenibacter merdavium</name>
    <dbReference type="NCBI Taxonomy" id="2838600"/>
    <lineage>
        <taxon>Bacteria</taxon>
        <taxon>Bacillati</taxon>
        <taxon>Bacillota</taxon>
        <taxon>Clostridia</taxon>
        <taxon>Lachnospirales</taxon>
        <taxon>Lachnospiraceae</taxon>
        <taxon>Fusicatenibacter</taxon>
    </lineage>
</organism>
<dbReference type="AlphaFoldDB" id="A0A9D1XE00"/>
<dbReference type="EMBL" id="DXEK01000150">
    <property type="protein sequence ID" value="HIX77702.1"/>
    <property type="molecule type" value="Genomic_DNA"/>
</dbReference>
<feature type="region of interest" description="Disordered" evidence="1">
    <location>
        <begin position="157"/>
        <end position="229"/>
    </location>
</feature>
<feature type="compositionally biased region" description="Polar residues" evidence="1">
    <location>
        <begin position="211"/>
        <end position="229"/>
    </location>
</feature>
<evidence type="ECO:0000313" key="3">
    <source>
        <dbReference type="Proteomes" id="UP000886890"/>
    </source>
</evidence>
<dbReference type="Proteomes" id="UP000886890">
    <property type="component" value="Unassembled WGS sequence"/>
</dbReference>
<reference evidence="2" key="2">
    <citation type="submission" date="2021-04" db="EMBL/GenBank/DDBJ databases">
        <authorList>
            <person name="Gilroy R."/>
        </authorList>
    </citation>
    <scope>NUCLEOTIDE SEQUENCE</scope>
    <source>
        <strain evidence="2">CHK183-1962</strain>
    </source>
</reference>
<protein>
    <submittedName>
        <fullName evidence="2">Uncharacterized protein</fullName>
    </submittedName>
</protein>
<reference evidence="2" key="1">
    <citation type="journal article" date="2021" name="PeerJ">
        <title>Extensive microbial diversity within the chicken gut microbiome revealed by metagenomics and culture.</title>
        <authorList>
            <person name="Gilroy R."/>
            <person name="Ravi A."/>
            <person name="Getino M."/>
            <person name="Pursley I."/>
            <person name="Horton D.L."/>
            <person name="Alikhan N.F."/>
            <person name="Baker D."/>
            <person name="Gharbi K."/>
            <person name="Hall N."/>
            <person name="Watson M."/>
            <person name="Adriaenssens E.M."/>
            <person name="Foster-Nyarko E."/>
            <person name="Jarju S."/>
            <person name="Secka A."/>
            <person name="Antonio M."/>
            <person name="Oren A."/>
            <person name="Chaudhuri R.R."/>
            <person name="La Ragione R."/>
            <person name="Hildebrand F."/>
            <person name="Pallen M.J."/>
        </authorList>
    </citation>
    <scope>NUCLEOTIDE SEQUENCE</scope>
    <source>
        <strain evidence="2">CHK183-1962</strain>
    </source>
</reference>
<comment type="caution">
    <text evidence="2">The sequence shown here is derived from an EMBL/GenBank/DDBJ whole genome shotgun (WGS) entry which is preliminary data.</text>
</comment>
<dbReference type="InterPro" id="IPR043756">
    <property type="entry name" value="DUF5702"/>
</dbReference>
<sequence>MRENGSITVYMSLIFSVILALIAGSLQSVRMAYARVLTAAAAEQGLYSVFSRFDSVLLEEYELFFLDGGCGTGEWQPGNLYQTAEDTVSWILGMEEGNQILDRFSSGLTLESGSITSYTLATDNDGEAFFRQVCEAMKQNLGAYGIQQLSERLKTQETAWDAQEDQQEIGDSGQTVEEYEQAVKEAEEVKKNQAAEQESGEVSGTGEALSVSGSGENPNPDSQEGQQSVEVPQGFVNPIEVIREIQKKGVLSLVLPSGQSLPGQAVDPAQLASNRNLQEGLQVIHTEREVEFVDKLLQNEYLLWKFPCYTDHEDTKGLQCQIEYAIAGKESDMENLKSVAGQLLAAREAANVIHILGSPEKRSQVNAMAATIAAALALPIATGIVSAALIACWAFAESVLDVRELLDGGKIALVKTNSSWQLALENLPQILDGLDSLRKSSDNGLSYKDYLRILLLKEDSSEVNRKIMDLVEHNMRTRLGVPGFCMDQCIFSMGIEWNLRYAAQSLNVIREYSYGMEV</sequence>
<dbReference type="Pfam" id="PF18960">
    <property type="entry name" value="DUF5702"/>
    <property type="match status" value="1"/>
</dbReference>
<evidence type="ECO:0000313" key="2">
    <source>
        <dbReference type="EMBL" id="HIX77702.1"/>
    </source>
</evidence>
<evidence type="ECO:0000256" key="1">
    <source>
        <dbReference type="SAM" id="MobiDB-lite"/>
    </source>
</evidence>
<accession>A0A9D1XE00</accession>
<feature type="compositionally biased region" description="Basic and acidic residues" evidence="1">
    <location>
        <begin position="181"/>
        <end position="193"/>
    </location>
</feature>
<gene>
    <name evidence="2" type="ORF">H9734_08940</name>
</gene>
<proteinExistence type="predicted"/>
<name>A0A9D1XE00_9FIRM</name>